<feature type="region of interest" description="Disordered" evidence="1">
    <location>
        <begin position="58"/>
        <end position="141"/>
    </location>
</feature>
<proteinExistence type="predicted"/>
<protein>
    <submittedName>
        <fullName evidence="2">Uncharacterized protein</fullName>
    </submittedName>
</protein>
<evidence type="ECO:0000256" key="1">
    <source>
        <dbReference type="SAM" id="MobiDB-lite"/>
    </source>
</evidence>
<reference evidence="3" key="2">
    <citation type="journal article" date="2017" name="Nat. Plants">
        <title>The Aegilops tauschii genome reveals multiple impacts of transposons.</title>
        <authorList>
            <person name="Zhao G."/>
            <person name="Zou C."/>
            <person name="Li K."/>
            <person name="Wang K."/>
            <person name="Li T."/>
            <person name="Gao L."/>
            <person name="Zhang X."/>
            <person name="Wang H."/>
            <person name="Yang Z."/>
            <person name="Liu X."/>
            <person name="Jiang W."/>
            <person name="Mao L."/>
            <person name="Kong X."/>
            <person name="Jiao Y."/>
            <person name="Jia J."/>
        </authorList>
    </citation>
    <scope>NUCLEOTIDE SEQUENCE [LARGE SCALE GENOMIC DNA]</scope>
    <source>
        <strain evidence="3">cv. AL8/78</strain>
    </source>
</reference>
<name>A0A453EQ33_AEGTS</name>
<dbReference type="Gramene" id="AET3Gv20418500.15">
    <property type="protein sequence ID" value="AET3Gv20418500.15"/>
    <property type="gene ID" value="AET3Gv20418500"/>
</dbReference>
<feature type="compositionally biased region" description="Low complexity" evidence="1">
    <location>
        <begin position="234"/>
        <end position="245"/>
    </location>
</feature>
<feature type="region of interest" description="Disordered" evidence="1">
    <location>
        <begin position="154"/>
        <end position="245"/>
    </location>
</feature>
<dbReference type="AlphaFoldDB" id="A0A453EQ33"/>
<feature type="compositionally biased region" description="Low complexity" evidence="1">
    <location>
        <begin position="111"/>
        <end position="122"/>
    </location>
</feature>
<feature type="compositionally biased region" description="Basic residues" evidence="1">
    <location>
        <begin position="194"/>
        <end position="203"/>
    </location>
</feature>
<reference evidence="2" key="3">
    <citation type="journal article" date="2017" name="Nature">
        <title>Genome sequence of the progenitor of the wheat D genome Aegilops tauschii.</title>
        <authorList>
            <person name="Luo M.C."/>
            <person name="Gu Y.Q."/>
            <person name="Puiu D."/>
            <person name="Wang H."/>
            <person name="Twardziok S.O."/>
            <person name="Deal K.R."/>
            <person name="Huo N."/>
            <person name="Zhu T."/>
            <person name="Wang L."/>
            <person name="Wang Y."/>
            <person name="McGuire P.E."/>
            <person name="Liu S."/>
            <person name="Long H."/>
            <person name="Ramasamy R.K."/>
            <person name="Rodriguez J.C."/>
            <person name="Van S.L."/>
            <person name="Yuan L."/>
            <person name="Wang Z."/>
            <person name="Xia Z."/>
            <person name="Xiao L."/>
            <person name="Anderson O.D."/>
            <person name="Ouyang S."/>
            <person name="Liang Y."/>
            <person name="Zimin A.V."/>
            <person name="Pertea G."/>
            <person name="Qi P."/>
            <person name="Bennetzen J.L."/>
            <person name="Dai X."/>
            <person name="Dawson M.W."/>
            <person name="Muller H.G."/>
            <person name="Kugler K."/>
            <person name="Rivarola-Duarte L."/>
            <person name="Spannagl M."/>
            <person name="Mayer K.F.X."/>
            <person name="Lu F.H."/>
            <person name="Bevan M.W."/>
            <person name="Leroy P."/>
            <person name="Li P."/>
            <person name="You F.M."/>
            <person name="Sun Q."/>
            <person name="Liu Z."/>
            <person name="Lyons E."/>
            <person name="Wicker T."/>
            <person name="Salzberg S.L."/>
            <person name="Devos K.M."/>
            <person name="Dvorak J."/>
        </authorList>
    </citation>
    <scope>NUCLEOTIDE SEQUENCE [LARGE SCALE GENOMIC DNA]</scope>
    <source>
        <strain evidence="2">cv. AL8/78</strain>
    </source>
</reference>
<reference evidence="2" key="4">
    <citation type="submission" date="2019-03" db="UniProtKB">
        <authorList>
            <consortium name="EnsemblPlants"/>
        </authorList>
    </citation>
    <scope>IDENTIFICATION</scope>
</reference>
<evidence type="ECO:0000313" key="2">
    <source>
        <dbReference type="EnsemblPlants" id="AET3Gv20418500.15"/>
    </source>
</evidence>
<reference evidence="3" key="1">
    <citation type="journal article" date="2014" name="Science">
        <title>Ancient hybridizations among the ancestral genomes of bread wheat.</title>
        <authorList>
            <consortium name="International Wheat Genome Sequencing Consortium,"/>
            <person name="Marcussen T."/>
            <person name="Sandve S.R."/>
            <person name="Heier L."/>
            <person name="Spannagl M."/>
            <person name="Pfeifer M."/>
            <person name="Jakobsen K.S."/>
            <person name="Wulff B.B."/>
            <person name="Steuernagel B."/>
            <person name="Mayer K.F."/>
            <person name="Olsen O.A."/>
        </authorList>
    </citation>
    <scope>NUCLEOTIDE SEQUENCE [LARGE SCALE GENOMIC DNA]</scope>
    <source>
        <strain evidence="3">cv. AL8/78</strain>
    </source>
</reference>
<sequence length="245" mass="26266">MQGGTEAVRRVWRQLQDHDVPVSAFWLQVRSVRGGQGAGDPGEGRGRRAIHDAQHGVRRGHAGLHQPGGELLVQGHPARDGGRRRERLDGRLRGGPPAGRAAPLGGGPRGGAQPVPGAVGARQPGVRRRVEVGSRRGGRAGVLRAGGLQGELQVGDALLGGGPDGELAGQRRHQEQRRGPAQRRPLRHPAEPQRRRRVLHRRPPAPALPTERGAPHAMDGGERLHRRLPHPRGTSTTHTHTRTIG</sequence>
<feature type="compositionally biased region" description="Basic and acidic residues" evidence="1">
    <location>
        <begin position="77"/>
        <end position="92"/>
    </location>
</feature>
<organism evidence="2 3">
    <name type="scientific">Aegilops tauschii subsp. strangulata</name>
    <name type="common">Goatgrass</name>
    <dbReference type="NCBI Taxonomy" id="200361"/>
    <lineage>
        <taxon>Eukaryota</taxon>
        <taxon>Viridiplantae</taxon>
        <taxon>Streptophyta</taxon>
        <taxon>Embryophyta</taxon>
        <taxon>Tracheophyta</taxon>
        <taxon>Spermatophyta</taxon>
        <taxon>Magnoliopsida</taxon>
        <taxon>Liliopsida</taxon>
        <taxon>Poales</taxon>
        <taxon>Poaceae</taxon>
        <taxon>BOP clade</taxon>
        <taxon>Pooideae</taxon>
        <taxon>Triticodae</taxon>
        <taxon>Triticeae</taxon>
        <taxon>Triticinae</taxon>
        <taxon>Aegilops</taxon>
    </lineage>
</organism>
<feature type="compositionally biased region" description="Low complexity" evidence="1">
    <location>
        <begin position="94"/>
        <end position="103"/>
    </location>
</feature>
<evidence type="ECO:0000313" key="3">
    <source>
        <dbReference type="Proteomes" id="UP000015105"/>
    </source>
</evidence>
<keyword evidence="3" id="KW-1185">Reference proteome</keyword>
<reference evidence="2" key="5">
    <citation type="journal article" date="2021" name="G3 (Bethesda)">
        <title>Aegilops tauschii genome assembly Aet v5.0 features greater sequence contiguity and improved annotation.</title>
        <authorList>
            <person name="Wang L."/>
            <person name="Zhu T."/>
            <person name="Rodriguez J.C."/>
            <person name="Deal K.R."/>
            <person name="Dubcovsky J."/>
            <person name="McGuire P.E."/>
            <person name="Lux T."/>
            <person name="Spannagl M."/>
            <person name="Mayer K.F.X."/>
            <person name="Baldrich P."/>
            <person name="Meyers B.C."/>
            <person name="Huo N."/>
            <person name="Gu Y.Q."/>
            <person name="Zhou H."/>
            <person name="Devos K.M."/>
            <person name="Bennetzen J.L."/>
            <person name="Unver T."/>
            <person name="Budak H."/>
            <person name="Gulick P.J."/>
            <person name="Galiba G."/>
            <person name="Kalapos B."/>
            <person name="Nelson D.R."/>
            <person name="Li P."/>
            <person name="You F.M."/>
            <person name="Luo M.C."/>
            <person name="Dvorak J."/>
        </authorList>
    </citation>
    <scope>NUCLEOTIDE SEQUENCE [LARGE SCALE GENOMIC DNA]</scope>
    <source>
        <strain evidence="2">cv. AL8/78</strain>
    </source>
</reference>
<dbReference type="Proteomes" id="UP000015105">
    <property type="component" value="Chromosome 3D"/>
</dbReference>
<accession>A0A453EQ33</accession>
<dbReference type="EnsemblPlants" id="AET3Gv20418500.15">
    <property type="protein sequence ID" value="AET3Gv20418500.15"/>
    <property type="gene ID" value="AET3Gv20418500"/>
</dbReference>